<sequence>MQQVTLGRTGITVNKNGFGALPIQRVSTDYAGMLLRKAFEAGITYFDTARSYSDSEEKMGLALSSVRDKIYIATKTPSTTVEGFWKDLETSLRLLKTDYIDVYQFHNPAFCPKPGDGTGLYEAMEEAKKQGKIRFIGITNHRLGVAEEAAASGLYDTLQFPFCYLATDRDIALVNLCKEKGVGFISMKGLSGGLITNSAAAYAWQAQFDNALPIWGVQKENELDEFISYIDNPPTMDDPEIQAVIEKDRKELIGNFCRACGYCMPCPVGITINQCARMSQLIRRSPSANWLTPESQAMMMKIEDCLHCGQCKSKCPYGLDTPTLLEQNLEDYKNILAGKVQV</sequence>
<evidence type="ECO:0000256" key="1">
    <source>
        <dbReference type="ARBA" id="ARBA00022723"/>
    </source>
</evidence>
<accession>A0A9D2SER4</accession>
<dbReference type="InterPro" id="IPR017900">
    <property type="entry name" value="4Fe4S_Fe_S_CS"/>
</dbReference>
<name>A0A9D2SER4_9FIRM</name>
<dbReference type="InterPro" id="IPR020471">
    <property type="entry name" value="AKR"/>
</dbReference>
<comment type="caution">
    <text evidence="5">The sequence shown here is derived from an EMBL/GenBank/DDBJ whole genome shotgun (WGS) entry which is preliminary data.</text>
</comment>
<dbReference type="InterPro" id="IPR023210">
    <property type="entry name" value="NADP_OxRdtase_dom"/>
</dbReference>
<gene>
    <name evidence="5" type="ORF">H9710_05445</name>
</gene>
<proteinExistence type="predicted"/>
<dbReference type="CDD" id="cd19100">
    <property type="entry name" value="AKR_unchar"/>
    <property type="match status" value="1"/>
</dbReference>
<dbReference type="GO" id="GO:0051536">
    <property type="term" value="F:iron-sulfur cluster binding"/>
    <property type="evidence" value="ECO:0007669"/>
    <property type="project" value="UniProtKB-KW"/>
</dbReference>
<dbReference type="SUPFAM" id="SSF54862">
    <property type="entry name" value="4Fe-4S ferredoxins"/>
    <property type="match status" value="1"/>
</dbReference>
<evidence type="ECO:0000256" key="3">
    <source>
        <dbReference type="ARBA" id="ARBA00023014"/>
    </source>
</evidence>
<dbReference type="Pfam" id="PF00248">
    <property type="entry name" value="Aldo_ket_red"/>
    <property type="match status" value="1"/>
</dbReference>
<dbReference type="PANTHER" id="PTHR43312:SF1">
    <property type="entry name" value="NADP-DEPENDENT OXIDOREDUCTASE DOMAIN-CONTAINING PROTEIN"/>
    <property type="match status" value="1"/>
</dbReference>
<dbReference type="InterPro" id="IPR053135">
    <property type="entry name" value="AKR2_Oxidoreductase"/>
</dbReference>
<evidence type="ECO:0000313" key="5">
    <source>
        <dbReference type="EMBL" id="HJB98010.1"/>
    </source>
</evidence>
<dbReference type="Gene3D" id="3.20.20.100">
    <property type="entry name" value="NADP-dependent oxidoreductase domain"/>
    <property type="match status" value="1"/>
</dbReference>
<dbReference type="GO" id="GO:0016491">
    <property type="term" value="F:oxidoreductase activity"/>
    <property type="evidence" value="ECO:0007669"/>
    <property type="project" value="InterPro"/>
</dbReference>
<dbReference type="PANTHER" id="PTHR43312">
    <property type="entry name" value="D-THREO-ALDOSE 1-DEHYDROGENASE"/>
    <property type="match status" value="1"/>
</dbReference>
<dbReference type="PROSITE" id="PS51379">
    <property type="entry name" value="4FE4S_FER_2"/>
    <property type="match status" value="1"/>
</dbReference>
<keyword evidence="2" id="KW-0408">Iron</keyword>
<evidence type="ECO:0000313" key="6">
    <source>
        <dbReference type="Proteomes" id="UP000826793"/>
    </source>
</evidence>
<dbReference type="EMBL" id="DWXG01000042">
    <property type="protein sequence ID" value="HJB98010.1"/>
    <property type="molecule type" value="Genomic_DNA"/>
</dbReference>
<evidence type="ECO:0000256" key="2">
    <source>
        <dbReference type="ARBA" id="ARBA00023004"/>
    </source>
</evidence>
<dbReference type="Pfam" id="PF13534">
    <property type="entry name" value="Fer4_17"/>
    <property type="match status" value="1"/>
</dbReference>
<organism evidence="5 6">
    <name type="scientific">Candidatus Acutalibacter pullicola</name>
    <dbReference type="NCBI Taxonomy" id="2838417"/>
    <lineage>
        <taxon>Bacteria</taxon>
        <taxon>Bacillati</taxon>
        <taxon>Bacillota</taxon>
        <taxon>Clostridia</taxon>
        <taxon>Eubacteriales</taxon>
        <taxon>Acutalibacteraceae</taxon>
        <taxon>Acutalibacter</taxon>
    </lineage>
</organism>
<reference evidence="5" key="2">
    <citation type="submission" date="2021-04" db="EMBL/GenBank/DDBJ databases">
        <authorList>
            <person name="Gilroy R."/>
        </authorList>
    </citation>
    <scope>NUCLEOTIDE SEQUENCE</scope>
    <source>
        <strain evidence="5">CHK185-1770</strain>
    </source>
</reference>
<dbReference type="PRINTS" id="PR00069">
    <property type="entry name" value="ALDKETRDTASE"/>
</dbReference>
<keyword evidence="1" id="KW-0479">Metal-binding</keyword>
<dbReference type="PROSITE" id="PS00198">
    <property type="entry name" value="4FE4S_FER_1"/>
    <property type="match status" value="1"/>
</dbReference>
<dbReference type="InterPro" id="IPR036812">
    <property type="entry name" value="NAD(P)_OxRdtase_dom_sf"/>
</dbReference>
<dbReference type="InterPro" id="IPR017896">
    <property type="entry name" value="4Fe4S_Fe-S-bd"/>
</dbReference>
<dbReference type="SUPFAM" id="SSF51430">
    <property type="entry name" value="NAD(P)-linked oxidoreductase"/>
    <property type="match status" value="1"/>
</dbReference>
<dbReference type="GO" id="GO:0046872">
    <property type="term" value="F:metal ion binding"/>
    <property type="evidence" value="ECO:0007669"/>
    <property type="project" value="UniProtKB-KW"/>
</dbReference>
<keyword evidence="3" id="KW-0411">Iron-sulfur</keyword>
<dbReference type="AlphaFoldDB" id="A0A9D2SER4"/>
<feature type="domain" description="4Fe-4S ferredoxin-type" evidence="4">
    <location>
        <begin position="296"/>
        <end position="327"/>
    </location>
</feature>
<evidence type="ECO:0000259" key="4">
    <source>
        <dbReference type="PROSITE" id="PS51379"/>
    </source>
</evidence>
<protein>
    <submittedName>
        <fullName evidence="5">Aldo/keto reductase</fullName>
    </submittedName>
</protein>
<dbReference type="Proteomes" id="UP000826793">
    <property type="component" value="Unassembled WGS sequence"/>
</dbReference>
<reference evidence="5" key="1">
    <citation type="journal article" date="2021" name="PeerJ">
        <title>Extensive microbial diversity within the chicken gut microbiome revealed by metagenomics and culture.</title>
        <authorList>
            <person name="Gilroy R."/>
            <person name="Ravi A."/>
            <person name="Getino M."/>
            <person name="Pursley I."/>
            <person name="Horton D.L."/>
            <person name="Alikhan N.F."/>
            <person name="Baker D."/>
            <person name="Gharbi K."/>
            <person name="Hall N."/>
            <person name="Watson M."/>
            <person name="Adriaenssens E.M."/>
            <person name="Foster-Nyarko E."/>
            <person name="Jarju S."/>
            <person name="Secka A."/>
            <person name="Antonio M."/>
            <person name="Oren A."/>
            <person name="Chaudhuri R.R."/>
            <person name="La Ragione R."/>
            <person name="Hildebrand F."/>
            <person name="Pallen M.J."/>
        </authorList>
    </citation>
    <scope>NUCLEOTIDE SEQUENCE</scope>
    <source>
        <strain evidence="5">CHK185-1770</strain>
    </source>
</reference>